<accession>A0A7Z2VFK1</accession>
<sequence length="252" mass="26787">MAKWEFANEVVLITGGSGGLGMSLVRKLLDAGAKVYASDWSDRNLGAMRASFPEAENGNLVLDKVDVRNISSLQSWVQSAVEREGEIHVLVNAAGICGMDSYDKVTESYWDDVVDINMKATFFAIQSVAEIMKSQQYGKIVNISSVGAFTGGAIATPPYAAAKAGILALTKSYANALSPSGICVNTVAPGPFDTEMIADFPQDTMSRIVASTPCRRVGLPDEVADAVLFLADRANKHITGATLDVNGGLYLR</sequence>
<evidence type="ECO:0000256" key="2">
    <source>
        <dbReference type="ARBA" id="ARBA00023002"/>
    </source>
</evidence>
<dbReference type="KEGG" id="cheb:HH215_02210"/>
<dbReference type="InterPro" id="IPR020904">
    <property type="entry name" value="Sc_DH/Rdtase_CS"/>
</dbReference>
<dbReference type="CDD" id="cd05233">
    <property type="entry name" value="SDR_c"/>
    <property type="match status" value="1"/>
</dbReference>
<dbReference type="FunFam" id="3.40.50.720:FF:000173">
    <property type="entry name" value="3-oxoacyl-[acyl-carrier protein] reductase"/>
    <property type="match status" value="1"/>
</dbReference>
<dbReference type="InterPro" id="IPR036291">
    <property type="entry name" value="NAD(P)-bd_dom_sf"/>
</dbReference>
<dbReference type="GO" id="GO:0016616">
    <property type="term" value="F:oxidoreductase activity, acting on the CH-OH group of donors, NAD or NADP as acceptor"/>
    <property type="evidence" value="ECO:0007669"/>
    <property type="project" value="TreeGrafter"/>
</dbReference>
<dbReference type="PANTHER" id="PTHR42760:SF133">
    <property type="entry name" value="3-OXOACYL-[ACYL-CARRIER-PROTEIN] REDUCTASE"/>
    <property type="match status" value="1"/>
</dbReference>
<name>A0A7Z2VFK1_9BACL</name>
<reference evidence="3 4" key="1">
    <citation type="submission" date="2020-04" db="EMBL/GenBank/DDBJ databases">
        <title>Genome sequencing of novel species.</title>
        <authorList>
            <person name="Heo J."/>
            <person name="Kim S.-J."/>
            <person name="Kim J.-S."/>
            <person name="Hong S.-B."/>
            <person name="Kwon S.-W."/>
        </authorList>
    </citation>
    <scope>NUCLEOTIDE SEQUENCE [LARGE SCALE GENOMIC DNA]</scope>
    <source>
        <strain evidence="3 4">MFER-1</strain>
    </source>
</reference>
<dbReference type="RefSeq" id="WP_169278410.1">
    <property type="nucleotide sequence ID" value="NZ_CP051680.1"/>
</dbReference>
<dbReference type="GO" id="GO:0006633">
    <property type="term" value="P:fatty acid biosynthetic process"/>
    <property type="evidence" value="ECO:0007669"/>
    <property type="project" value="TreeGrafter"/>
</dbReference>
<dbReference type="AlphaFoldDB" id="A0A7Z2VFK1"/>
<organism evidence="3 4">
    <name type="scientific">Cohnella herbarum</name>
    <dbReference type="NCBI Taxonomy" id="2728023"/>
    <lineage>
        <taxon>Bacteria</taxon>
        <taxon>Bacillati</taxon>
        <taxon>Bacillota</taxon>
        <taxon>Bacilli</taxon>
        <taxon>Bacillales</taxon>
        <taxon>Paenibacillaceae</taxon>
        <taxon>Cohnella</taxon>
    </lineage>
</organism>
<dbReference type="PROSITE" id="PS00061">
    <property type="entry name" value="ADH_SHORT"/>
    <property type="match status" value="1"/>
</dbReference>
<dbReference type="SUPFAM" id="SSF51735">
    <property type="entry name" value="NAD(P)-binding Rossmann-fold domains"/>
    <property type="match status" value="1"/>
</dbReference>
<gene>
    <name evidence="3" type="ORF">HH215_02210</name>
</gene>
<dbReference type="Pfam" id="PF13561">
    <property type="entry name" value="adh_short_C2"/>
    <property type="match status" value="1"/>
</dbReference>
<dbReference type="GO" id="GO:0048038">
    <property type="term" value="F:quinone binding"/>
    <property type="evidence" value="ECO:0007669"/>
    <property type="project" value="TreeGrafter"/>
</dbReference>
<dbReference type="InterPro" id="IPR002347">
    <property type="entry name" value="SDR_fam"/>
</dbReference>
<dbReference type="PRINTS" id="PR00080">
    <property type="entry name" value="SDRFAMILY"/>
</dbReference>
<evidence type="ECO:0000256" key="1">
    <source>
        <dbReference type="ARBA" id="ARBA00006484"/>
    </source>
</evidence>
<dbReference type="PANTHER" id="PTHR42760">
    <property type="entry name" value="SHORT-CHAIN DEHYDROGENASES/REDUCTASES FAMILY MEMBER"/>
    <property type="match status" value="1"/>
</dbReference>
<evidence type="ECO:0000313" key="3">
    <source>
        <dbReference type="EMBL" id="QJD82107.1"/>
    </source>
</evidence>
<dbReference type="Gene3D" id="3.40.50.720">
    <property type="entry name" value="NAD(P)-binding Rossmann-like Domain"/>
    <property type="match status" value="1"/>
</dbReference>
<dbReference type="PRINTS" id="PR00081">
    <property type="entry name" value="GDHRDH"/>
</dbReference>
<dbReference type="EMBL" id="CP051680">
    <property type="protein sequence ID" value="QJD82107.1"/>
    <property type="molecule type" value="Genomic_DNA"/>
</dbReference>
<comment type="similarity">
    <text evidence="1">Belongs to the short-chain dehydrogenases/reductases (SDR) family.</text>
</comment>
<dbReference type="Proteomes" id="UP000502248">
    <property type="component" value="Chromosome"/>
</dbReference>
<keyword evidence="2" id="KW-0560">Oxidoreductase</keyword>
<keyword evidence="4" id="KW-1185">Reference proteome</keyword>
<evidence type="ECO:0000313" key="4">
    <source>
        <dbReference type="Proteomes" id="UP000502248"/>
    </source>
</evidence>
<proteinExistence type="inferred from homology"/>
<protein>
    <submittedName>
        <fullName evidence="3">SDR family oxidoreductase</fullName>
    </submittedName>
</protein>